<dbReference type="InterPro" id="IPR014722">
    <property type="entry name" value="Rib_uL2_dom2"/>
</dbReference>
<dbReference type="InterPro" id="IPR020599">
    <property type="entry name" value="Transl_elong_fac_P/YeiP"/>
</dbReference>
<dbReference type="NCBIfam" id="TIGR00038">
    <property type="entry name" value="efp"/>
    <property type="match status" value="1"/>
</dbReference>
<evidence type="ECO:0000256" key="3">
    <source>
        <dbReference type="ARBA" id="ARBA00009479"/>
    </source>
</evidence>
<evidence type="ECO:0000259" key="8">
    <source>
        <dbReference type="SMART" id="SM01185"/>
    </source>
</evidence>
<dbReference type="InterPro" id="IPR013852">
    <property type="entry name" value="Transl_elong_P/YeiP_CS"/>
</dbReference>
<proteinExistence type="inferred from homology"/>
<dbReference type="PIRSF" id="PIRSF005901">
    <property type="entry name" value="EF-P"/>
    <property type="match status" value="1"/>
</dbReference>
<feature type="non-terminal residue" evidence="9">
    <location>
        <position position="1"/>
    </location>
</feature>
<keyword evidence="4" id="KW-0963">Cytoplasm</keyword>
<dbReference type="SMART" id="SM01185">
    <property type="entry name" value="EFP"/>
    <property type="match status" value="1"/>
</dbReference>
<gene>
    <name evidence="9" type="ORF">MNBD_GAMMA20-2299</name>
</gene>
<dbReference type="HAMAP" id="MF_00141">
    <property type="entry name" value="EF_P"/>
    <property type="match status" value="1"/>
</dbReference>
<name>A0A3B1AVX7_9ZZZZ</name>
<dbReference type="PROSITE" id="PS01275">
    <property type="entry name" value="EFP"/>
    <property type="match status" value="1"/>
</dbReference>
<evidence type="ECO:0000256" key="2">
    <source>
        <dbReference type="ARBA" id="ARBA00004815"/>
    </source>
</evidence>
<dbReference type="EMBL" id="UOFU01000138">
    <property type="protein sequence ID" value="VAW98134.1"/>
    <property type="molecule type" value="Genomic_DNA"/>
</dbReference>
<dbReference type="CDD" id="cd05794">
    <property type="entry name" value="S1_EF-P_repeat_2"/>
    <property type="match status" value="1"/>
</dbReference>
<dbReference type="PANTHER" id="PTHR30053">
    <property type="entry name" value="ELONGATION FACTOR P"/>
    <property type="match status" value="1"/>
</dbReference>
<evidence type="ECO:0000256" key="4">
    <source>
        <dbReference type="ARBA" id="ARBA00022490"/>
    </source>
</evidence>
<dbReference type="FunFam" id="2.40.50.140:FF:000009">
    <property type="entry name" value="Elongation factor P"/>
    <property type="match status" value="1"/>
</dbReference>
<sequence length="202" mass="22314">GGMGGQYSQKEAEMANYSTNEFRSGLKVMIDNDPCAMIECEFVKPGKGQAFARIKLRNLLSGRTVERTYKSGESLPGADVMDTDLQYLYNDGEFWYFMHPETFEQVAADTSAVGDNGKWLKEQDSCVVTLWNDRPIDVVPPNFVELRIVETDPGVRGDTASGGGKPATLETGAVVRVPLFVENDEVIKVDTRNGEYVGRVKS</sequence>
<dbReference type="FunFam" id="2.30.30.30:FF:000003">
    <property type="entry name" value="Elongation factor P"/>
    <property type="match status" value="1"/>
</dbReference>
<protein>
    <submittedName>
        <fullName evidence="9">Translation elongation factor P</fullName>
    </submittedName>
</protein>
<dbReference type="GO" id="GO:0043043">
    <property type="term" value="P:peptide biosynthetic process"/>
    <property type="evidence" value="ECO:0007669"/>
    <property type="project" value="InterPro"/>
</dbReference>
<dbReference type="FunFam" id="2.40.50.140:FF:000004">
    <property type="entry name" value="Elongation factor P"/>
    <property type="match status" value="1"/>
</dbReference>
<dbReference type="AlphaFoldDB" id="A0A3B1AVX7"/>
<dbReference type="SUPFAM" id="SSF50249">
    <property type="entry name" value="Nucleic acid-binding proteins"/>
    <property type="match status" value="2"/>
</dbReference>
<comment type="pathway">
    <text evidence="2">Protein biosynthesis; polypeptide chain elongation.</text>
</comment>
<dbReference type="Gene3D" id="2.30.30.30">
    <property type="match status" value="1"/>
</dbReference>
<keyword evidence="6" id="KW-0648">Protein biosynthesis</keyword>
<dbReference type="Pfam" id="PF01132">
    <property type="entry name" value="EFP"/>
    <property type="match status" value="1"/>
</dbReference>
<evidence type="ECO:0000259" key="7">
    <source>
        <dbReference type="SMART" id="SM00841"/>
    </source>
</evidence>
<dbReference type="SUPFAM" id="SSF50104">
    <property type="entry name" value="Translation proteins SH3-like domain"/>
    <property type="match status" value="1"/>
</dbReference>
<dbReference type="Pfam" id="PF09285">
    <property type="entry name" value="Elong-fact-P_C"/>
    <property type="match status" value="1"/>
</dbReference>
<feature type="domain" description="Elongation factor P C-terminal" evidence="7">
    <location>
        <begin position="144"/>
        <end position="199"/>
    </location>
</feature>
<dbReference type="Gene3D" id="2.40.50.140">
    <property type="entry name" value="Nucleic acid-binding proteins"/>
    <property type="match status" value="2"/>
</dbReference>
<dbReference type="InterPro" id="IPR012340">
    <property type="entry name" value="NA-bd_OB-fold"/>
</dbReference>
<dbReference type="InterPro" id="IPR001059">
    <property type="entry name" value="Transl_elong_P/YeiP_cen"/>
</dbReference>
<dbReference type="UniPathway" id="UPA00345"/>
<dbReference type="NCBIfam" id="NF001810">
    <property type="entry name" value="PRK00529.1"/>
    <property type="match status" value="1"/>
</dbReference>
<dbReference type="Pfam" id="PF08207">
    <property type="entry name" value="EFP_N"/>
    <property type="match status" value="1"/>
</dbReference>
<dbReference type="InterPro" id="IPR013185">
    <property type="entry name" value="Transl_elong_KOW-like"/>
</dbReference>
<feature type="domain" description="Translation elongation factor P/YeiP central" evidence="8">
    <location>
        <begin position="82"/>
        <end position="136"/>
    </location>
</feature>
<dbReference type="PANTHER" id="PTHR30053:SF12">
    <property type="entry name" value="ELONGATION FACTOR P (EF-P) FAMILY PROTEIN"/>
    <property type="match status" value="1"/>
</dbReference>
<dbReference type="GO" id="GO:0005829">
    <property type="term" value="C:cytosol"/>
    <property type="evidence" value="ECO:0007669"/>
    <property type="project" value="UniProtKB-ARBA"/>
</dbReference>
<comment type="subcellular location">
    <subcellularLocation>
        <location evidence="1">Cytoplasm</location>
    </subcellularLocation>
</comment>
<accession>A0A3B1AVX7</accession>
<keyword evidence="5 9" id="KW-0251">Elongation factor</keyword>
<reference evidence="9" key="1">
    <citation type="submission" date="2018-06" db="EMBL/GenBank/DDBJ databases">
        <authorList>
            <person name="Zhirakovskaya E."/>
        </authorList>
    </citation>
    <scope>NUCLEOTIDE SEQUENCE</scope>
</reference>
<dbReference type="GO" id="GO:0003746">
    <property type="term" value="F:translation elongation factor activity"/>
    <property type="evidence" value="ECO:0007669"/>
    <property type="project" value="UniProtKB-KW"/>
</dbReference>
<evidence type="ECO:0000256" key="6">
    <source>
        <dbReference type="ARBA" id="ARBA00022917"/>
    </source>
</evidence>
<dbReference type="SMART" id="SM00841">
    <property type="entry name" value="Elong-fact-P_C"/>
    <property type="match status" value="1"/>
</dbReference>
<dbReference type="InterPro" id="IPR015365">
    <property type="entry name" value="Elong-fact-P_C"/>
</dbReference>
<comment type="similarity">
    <text evidence="3">Belongs to the elongation factor P family.</text>
</comment>
<evidence type="ECO:0000256" key="1">
    <source>
        <dbReference type="ARBA" id="ARBA00004496"/>
    </source>
</evidence>
<evidence type="ECO:0000313" key="9">
    <source>
        <dbReference type="EMBL" id="VAW98134.1"/>
    </source>
</evidence>
<organism evidence="9">
    <name type="scientific">hydrothermal vent metagenome</name>
    <dbReference type="NCBI Taxonomy" id="652676"/>
    <lineage>
        <taxon>unclassified sequences</taxon>
        <taxon>metagenomes</taxon>
        <taxon>ecological metagenomes</taxon>
    </lineage>
</organism>
<dbReference type="InterPro" id="IPR011768">
    <property type="entry name" value="Transl_elongation_fac_P"/>
</dbReference>
<dbReference type="CDD" id="cd04470">
    <property type="entry name" value="S1_EF-P_repeat_1"/>
    <property type="match status" value="1"/>
</dbReference>
<evidence type="ECO:0000256" key="5">
    <source>
        <dbReference type="ARBA" id="ARBA00022768"/>
    </source>
</evidence>
<dbReference type="InterPro" id="IPR008991">
    <property type="entry name" value="Translation_prot_SH3-like_sf"/>
</dbReference>